<dbReference type="InterPro" id="IPR035093">
    <property type="entry name" value="RelE/ParE_toxin_dom_sf"/>
</dbReference>
<dbReference type="AlphaFoldDB" id="A0A098B4X9"/>
<dbReference type="EMBL" id="LK996017">
    <property type="protein sequence ID" value="CDX03417.1"/>
    <property type="molecule type" value="Genomic_DNA"/>
</dbReference>
<dbReference type="Gene3D" id="3.30.2310.20">
    <property type="entry name" value="RelE-like"/>
    <property type="match status" value="1"/>
</dbReference>
<sequence>MGQYKIKVLQIAQDDMKSIITYIRMEDPEAAIHMVEKIKAAIGNLADFPLMGTIPRDKKIAAQGYRMIVVEPYLVFYILVTDDNTVEIHRVLHGRRNHSNILW</sequence>
<dbReference type="InterPro" id="IPR051803">
    <property type="entry name" value="TA_system_RelE-like_toxin"/>
</dbReference>
<evidence type="ECO:0000256" key="2">
    <source>
        <dbReference type="ARBA" id="ARBA00022649"/>
    </source>
</evidence>
<name>A0A098B4X9_DESHA</name>
<dbReference type="RefSeq" id="WP_172625472.1">
    <property type="nucleotide sequence ID" value="NZ_LK996017.1"/>
</dbReference>
<reference evidence="3" key="1">
    <citation type="submission" date="2014-07" db="EMBL/GenBank/DDBJ databases">
        <authorList>
            <person name="Hornung V.Bastian."/>
        </authorList>
    </citation>
    <scope>NUCLEOTIDE SEQUENCE</scope>
    <source>
        <strain evidence="3">PCE-S</strain>
    </source>
</reference>
<comment type="similarity">
    <text evidence="1">Belongs to the RelE toxin family.</text>
</comment>
<dbReference type="PATRIC" id="fig|49338.4.peg.3794"/>
<keyword evidence="2" id="KW-1277">Toxin-antitoxin system</keyword>
<evidence type="ECO:0000256" key="1">
    <source>
        <dbReference type="ARBA" id="ARBA00006226"/>
    </source>
</evidence>
<dbReference type="NCBIfam" id="TIGR02385">
    <property type="entry name" value="RelE_StbE"/>
    <property type="match status" value="1"/>
</dbReference>
<proteinExistence type="inferred from homology"/>
<gene>
    <name evidence="3" type="ORF">DPCES_3531</name>
</gene>
<evidence type="ECO:0000313" key="3">
    <source>
        <dbReference type="EMBL" id="CDX03417.1"/>
    </source>
</evidence>
<protein>
    <submittedName>
        <fullName evidence="3">Plasmid stabilisation system protein</fullName>
    </submittedName>
</protein>
<dbReference type="InterPro" id="IPR007712">
    <property type="entry name" value="RelE/ParE_toxin"/>
</dbReference>
<dbReference type="SUPFAM" id="SSF143011">
    <property type="entry name" value="RelE-like"/>
    <property type="match status" value="1"/>
</dbReference>
<dbReference type="PANTHER" id="PTHR33755">
    <property type="entry name" value="TOXIN PARE1-RELATED"/>
    <property type="match status" value="1"/>
</dbReference>
<dbReference type="Pfam" id="PF05016">
    <property type="entry name" value="ParE_toxin"/>
    <property type="match status" value="1"/>
</dbReference>
<accession>A0A098B4X9</accession>
<organism evidence="3">
    <name type="scientific">Desulfitobacterium hafniense</name>
    <name type="common">Desulfitobacterium frappieri</name>
    <dbReference type="NCBI Taxonomy" id="49338"/>
    <lineage>
        <taxon>Bacteria</taxon>
        <taxon>Bacillati</taxon>
        <taxon>Bacillota</taxon>
        <taxon>Clostridia</taxon>
        <taxon>Eubacteriales</taxon>
        <taxon>Desulfitobacteriaceae</taxon>
        <taxon>Desulfitobacterium</taxon>
    </lineage>
</organism>